<dbReference type="PANTHER" id="PTHR43353:SF6">
    <property type="entry name" value="CYTOPLASMIC ALDEHYDE DEHYDROGENASE (EUROFUNG)"/>
    <property type="match status" value="1"/>
</dbReference>
<dbReference type="GO" id="GO:0009450">
    <property type="term" value="P:gamma-aminobutyric acid catabolic process"/>
    <property type="evidence" value="ECO:0007669"/>
    <property type="project" value="TreeGrafter"/>
</dbReference>
<accession>A0A8H5ZSY3</accession>
<evidence type="ECO:0000259" key="2">
    <source>
        <dbReference type="Pfam" id="PF00171"/>
    </source>
</evidence>
<dbReference type="InterPro" id="IPR050740">
    <property type="entry name" value="Aldehyde_DH_Superfamily"/>
</dbReference>
<dbReference type="Gene3D" id="3.40.605.10">
    <property type="entry name" value="Aldehyde Dehydrogenase, Chain A, domain 1"/>
    <property type="match status" value="1"/>
</dbReference>
<organism evidence="3 4">
    <name type="scientific">Cochliobolus sativus</name>
    <name type="common">Common root rot and spot blotch fungus</name>
    <name type="synonym">Bipolaris sorokiniana</name>
    <dbReference type="NCBI Taxonomy" id="45130"/>
    <lineage>
        <taxon>Eukaryota</taxon>
        <taxon>Fungi</taxon>
        <taxon>Dikarya</taxon>
        <taxon>Ascomycota</taxon>
        <taxon>Pezizomycotina</taxon>
        <taxon>Dothideomycetes</taxon>
        <taxon>Pleosporomycetidae</taxon>
        <taxon>Pleosporales</taxon>
        <taxon>Pleosporineae</taxon>
        <taxon>Pleosporaceae</taxon>
        <taxon>Bipolaris</taxon>
    </lineage>
</organism>
<dbReference type="OMA" id="PWNAPYH"/>
<dbReference type="PANTHER" id="PTHR43353">
    <property type="entry name" value="SUCCINATE-SEMIALDEHYDE DEHYDROGENASE, MITOCHONDRIAL"/>
    <property type="match status" value="1"/>
</dbReference>
<dbReference type="GO" id="GO:0004777">
    <property type="term" value="F:succinate-semialdehyde dehydrogenase (NAD+) activity"/>
    <property type="evidence" value="ECO:0007669"/>
    <property type="project" value="TreeGrafter"/>
</dbReference>
<evidence type="ECO:0000256" key="1">
    <source>
        <dbReference type="ARBA" id="ARBA00023002"/>
    </source>
</evidence>
<sequence>MMRLFRKSGQLPRALCKNYQQARSFHLTGSLRSRDAYQIPLIINGQDVTTNTSFEVQSPATGKHIWNSSSCSEQDALSAVAAAEKAFPAWSQTKPSARRDIFLRAADIITKRKRELGDYMHHEIGADQYYQDFILGLSIEGLKDTAGRIPEAVQGFVPHVKQDGAHAIVYRQPYGVVLGIGPWNAPYHLGFRAITFALATGNTAILKGPELSPRCYWAIADVFREAGLPDGVLNLLFHRPADAPKITETLVAHPAVRKINFTGSSHVGSVISSIAGKHLKPVLMELGGKASAIVMKDADLSNAAEQCTLGAFLNAGQICMSTERIIVHSSIADAFKSQLKQVISKTFGAANNCPVVITNASAKKNRTLVQEALDKGASLIYGNPAVVDTNVESKMSPVVLGNVTPDMNIYGTESFGPSVSLYTFDTEEEAIALGNDTEYGLAGGVFTEDLRAGLRVAKQLNVGAVHINTMTVHDEFALPHGGFKKSGFGRFNGKQGLEEFVQYKSVTWVDSTQK</sequence>
<evidence type="ECO:0000313" key="4">
    <source>
        <dbReference type="Proteomes" id="UP000624244"/>
    </source>
</evidence>
<dbReference type="Gene3D" id="3.40.309.10">
    <property type="entry name" value="Aldehyde Dehydrogenase, Chain A, domain 2"/>
    <property type="match status" value="1"/>
</dbReference>
<dbReference type="InterPro" id="IPR016163">
    <property type="entry name" value="Ald_DH_C"/>
</dbReference>
<dbReference type="Pfam" id="PF00171">
    <property type="entry name" value="Aldedh"/>
    <property type="match status" value="1"/>
</dbReference>
<feature type="domain" description="Aldehyde dehydrogenase" evidence="2">
    <location>
        <begin position="52"/>
        <end position="506"/>
    </location>
</feature>
<dbReference type="InterPro" id="IPR016162">
    <property type="entry name" value="Ald_DH_N"/>
</dbReference>
<protein>
    <recommendedName>
        <fullName evidence="2">Aldehyde dehydrogenase domain-containing protein</fullName>
    </recommendedName>
</protein>
<dbReference type="SUPFAM" id="SSF53720">
    <property type="entry name" value="ALDH-like"/>
    <property type="match status" value="1"/>
</dbReference>
<gene>
    <name evidence="3" type="ORF">GGP41_006461</name>
</gene>
<reference evidence="3" key="1">
    <citation type="submission" date="2019-11" db="EMBL/GenBank/DDBJ databases">
        <title>Bipolaris sorokiniana Genome sequencing.</title>
        <authorList>
            <person name="Wang H."/>
        </authorList>
    </citation>
    <scope>NUCLEOTIDE SEQUENCE</scope>
</reference>
<dbReference type="InterPro" id="IPR016161">
    <property type="entry name" value="Ald_DH/histidinol_DH"/>
</dbReference>
<comment type="caution">
    <text evidence="3">The sequence shown here is derived from an EMBL/GenBank/DDBJ whole genome shotgun (WGS) entry which is preliminary data.</text>
</comment>
<dbReference type="InterPro" id="IPR015590">
    <property type="entry name" value="Aldehyde_DH_dom"/>
</dbReference>
<name>A0A8H5ZSY3_COCSA</name>
<dbReference type="CDD" id="cd07105">
    <property type="entry name" value="ALDH_SaliADH"/>
    <property type="match status" value="1"/>
</dbReference>
<dbReference type="EMBL" id="WNKQ01000001">
    <property type="protein sequence ID" value="KAF5853700.1"/>
    <property type="molecule type" value="Genomic_DNA"/>
</dbReference>
<proteinExistence type="predicted"/>
<dbReference type="AlphaFoldDB" id="A0A8H5ZSY3"/>
<evidence type="ECO:0000313" key="3">
    <source>
        <dbReference type="EMBL" id="KAF5853700.1"/>
    </source>
</evidence>
<dbReference type="Proteomes" id="UP000624244">
    <property type="component" value="Unassembled WGS sequence"/>
</dbReference>
<keyword evidence="1" id="KW-0560">Oxidoreductase</keyword>